<protein>
    <submittedName>
        <fullName evidence="2">Uncharacterized protein</fullName>
    </submittedName>
</protein>
<name>A0A1A9W565_9MUSC</name>
<proteinExistence type="predicted"/>
<dbReference type="VEuPathDB" id="VectorBase:GBRI006785"/>
<evidence type="ECO:0000256" key="1">
    <source>
        <dbReference type="SAM" id="Phobius"/>
    </source>
</evidence>
<evidence type="ECO:0000313" key="3">
    <source>
        <dbReference type="Proteomes" id="UP000091820"/>
    </source>
</evidence>
<sequence length="84" mass="10070">MYTFYSRLFMTQVLCIYIGLNLFERQMNQMTSRKVRNVSTWGEYGEFITDIEQCGIHYDEKQKLNKSLADISNFFIILIIDLRI</sequence>
<accession>A0A1A9W565</accession>
<dbReference type="AlphaFoldDB" id="A0A1A9W565"/>
<keyword evidence="1" id="KW-1133">Transmembrane helix</keyword>
<organism evidence="2 3">
    <name type="scientific">Glossina brevipalpis</name>
    <dbReference type="NCBI Taxonomy" id="37001"/>
    <lineage>
        <taxon>Eukaryota</taxon>
        <taxon>Metazoa</taxon>
        <taxon>Ecdysozoa</taxon>
        <taxon>Arthropoda</taxon>
        <taxon>Hexapoda</taxon>
        <taxon>Insecta</taxon>
        <taxon>Pterygota</taxon>
        <taxon>Neoptera</taxon>
        <taxon>Endopterygota</taxon>
        <taxon>Diptera</taxon>
        <taxon>Brachycera</taxon>
        <taxon>Muscomorpha</taxon>
        <taxon>Hippoboscoidea</taxon>
        <taxon>Glossinidae</taxon>
        <taxon>Glossina</taxon>
    </lineage>
</organism>
<reference evidence="2" key="2">
    <citation type="submission" date="2020-05" db="UniProtKB">
        <authorList>
            <consortium name="EnsemblMetazoa"/>
        </authorList>
    </citation>
    <scope>IDENTIFICATION</scope>
    <source>
        <strain evidence="2">IAEA</strain>
    </source>
</reference>
<keyword evidence="3" id="KW-1185">Reference proteome</keyword>
<keyword evidence="1" id="KW-0812">Transmembrane</keyword>
<evidence type="ECO:0000313" key="2">
    <source>
        <dbReference type="EnsemblMetazoa" id="GBRI006785-PA"/>
    </source>
</evidence>
<reference evidence="3" key="1">
    <citation type="submission" date="2014-03" db="EMBL/GenBank/DDBJ databases">
        <authorList>
            <person name="Aksoy S."/>
            <person name="Warren W."/>
            <person name="Wilson R.K."/>
        </authorList>
    </citation>
    <scope>NUCLEOTIDE SEQUENCE [LARGE SCALE GENOMIC DNA]</scope>
    <source>
        <strain evidence="3">IAEA</strain>
    </source>
</reference>
<dbReference type="Proteomes" id="UP000091820">
    <property type="component" value="Unassembled WGS sequence"/>
</dbReference>
<keyword evidence="1" id="KW-0472">Membrane</keyword>
<dbReference type="EnsemblMetazoa" id="GBRI006785-RA">
    <property type="protein sequence ID" value="GBRI006785-PA"/>
    <property type="gene ID" value="GBRI006785"/>
</dbReference>
<feature type="transmembrane region" description="Helical" evidence="1">
    <location>
        <begin position="6"/>
        <end position="23"/>
    </location>
</feature>